<proteinExistence type="predicted"/>
<gene>
    <name evidence="3" type="ORF">FH972_010744</name>
</gene>
<evidence type="ECO:0000256" key="1">
    <source>
        <dbReference type="SAM" id="MobiDB-lite"/>
    </source>
</evidence>
<dbReference type="OrthoDB" id="1908269at2759"/>
<evidence type="ECO:0000313" key="4">
    <source>
        <dbReference type="Proteomes" id="UP000327013"/>
    </source>
</evidence>
<feature type="transmembrane region" description="Helical" evidence="2">
    <location>
        <begin position="226"/>
        <end position="247"/>
    </location>
</feature>
<evidence type="ECO:0000256" key="2">
    <source>
        <dbReference type="SAM" id="Phobius"/>
    </source>
</evidence>
<keyword evidence="2" id="KW-0812">Transmembrane</keyword>
<feature type="transmembrane region" description="Helical" evidence="2">
    <location>
        <begin position="259"/>
        <end position="276"/>
    </location>
</feature>
<dbReference type="AlphaFoldDB" id="A0A660KP64"/>
<keyword evidence="4" id="KW-1185">Reference proteome</keyword>
<dbReference type="Proteomes" id="UP000327013">
    <property type="component" value="Chromosome 4"/>
</dbReference>
<reference evidence="3 4" key="1">
    <citation type="submission" date="2019-06" db="EMBL/GenBank/DDBJ databases">
        <title>A chromosomal-level reference genome of Carpinus fangiana (Coryloideae, Betulaceae).</title>
        <authorList>
            <person name="Yang X."/>
            <person name="Wang Z."/>
            <person name="Zhang L."/>
            <person name="Hao G."/>
            <person name="Liu J."/>
            <person name="Yang Y."/>
        </authorList>
    </citation>
    <scope>NUCLEOTIDE SEQUENCE [LARGE SCALE GENOMIC DNA]</scope>
    <source>
        <strain evidence="3">Cfa_2016G</strain>
        <tissue evidence="3">Leaf</tissue>
    </source>
</reference>
<dbReference type="PANTHER" id="PTHR37222:SF1">
    <property type="entry name" value="OS02G0718000 PROTEIN"/>
    <property type="match status" value="1"/>
</dbReference>
<keyword evidence="2" id="KW-0472">Membrane</keyword>
<feature type="region of interest" description="Disordered" evidence="1">
    <location>
        <begin position="1"/>
        <end position="21"/>
    </location>
</feature>
<organism evidence="3 4">
    <name type="scientific">Carpinus fangiana</name>
    <dbReference type="NCBI Taxonomy" id="176857"/>
    <lineage>
        <taxon>Eukaryota</taxon>
        <taxon>Viridiplantae</taxon>
        <taxon>Streptophyta</taxon>
        <taxon>Embryophyta</taxon>
        <taxon>Tracheophyta</taxon>
        <taxon>Spermatophyta</taxon>
        <taxon>Magnoliopsida</taxon>
        <taxon>eudicotyledons</taxon>
        <taxon>Gunneridae</taxon>
        <taxon>Pentapetalae</taxon>
        <taxon>rosids</taxon>
        <taxon>fabids</taxon>
        <taxon>Fagales</taxon>
        <taxon>Betulaceae</taxon>
        <taxon>Carpinus</taxon>
    </lineage>
</organism>
<feature type="compositionally biased region" description="Low complexity" evidence="1">
    <location>
        <begin position="171"/>
        <end position="192"/>
    </location>
</feature>
<feature type="transmembrane region" description="Helical" evidence="2">
    <location>
        <begin position="319"/>
        <end position="336"/>
    </location>
</feature>
<protein>
    <submittedName>
        <fullName evidence="3">Uncharacterized protein</fullName>
    </submittedName>
</protein>
<dbReference type="PANTHER" id="PTHR37222">
    <property type="entry name" value="OS02G0718000 PROTEIN"/>
    <property type="match status" value="1"/>
</dbReference>
<keyword evidence="2" id="KW-1133">Transmembrane helix</keyword>
<name>A0A660KP64_9ROSI</name>
<evidence type="ECO:0000313" key="3">
    <source>
        <dbReference type="EMBL" id="KAE8038213.1"/>
    </source>
</evidence>
<sequence>MAAMFSRRLSSKLPKSSPLFPSSTTSFIVSSNPQNSYFKPFSCLYPQYFNSALSQSPPKTLSNPNFNSFISPSTSSSTITDFRDPLHPKPQSFHLGSVGSYPSSVIKPQNSRLCLLPNEKLPDSLPLNPLVGAKPISSNLSLIRPCSSSSTKFNSFDLYWFSRGNPRFYSTSDSSSESEKPQNPSNYPSQNPDFKHQEIEGPTVDRDLSALASETREVLERMMKTIYGLSKAVAILGLVQLGLGAWIAYITKSSPFSEISIQSAVAFGFPFALAFMLRQSLKPMYFFKKMEEQGRLQILTLTLQVAKNLNIFFVRVRGVTFMCIAGVSIGFLFTLLSR</sequence>
<accession>A0A660KP64</accession>
<feature type="region of interest" description="Disordered" evidence="1">
    <location>
        <begin position="171"/>
        <end position="197"/>
    </location>
</feature>
<dbReference type="EMBL" id="CM017324">
    <property type="protein sequence ID" value="KAE8038213.1"/>
    <property type="molecule type" value="Genomic_DNA"/>
</dbReference>